<organism evidence="17 18">
    <name type="scientific">Patiria miniata</name>
    <name type="common">Bat star</name>
    <name type="synonym">Asterina miniata</name>
    <dbReference type="NCBI Taxonomy" id="46514"/>
    <lineage>
        <taxon>Eukaryota</taxon>
        <taxon>Metazoa</taxon>
        <taxon>Echinodermata</taxon>
        <taxon>Eleutherozoa</taxon>
        <taxon>Asterozoa</taxon>
        <taxon>Asteroidea</taxon>
        <taxon>Valvatacea</taxon>
        <taxon>Valvatida</taxon>
        <taxon>Asterinidae</taxon>
        <taxon>Patiria</taxon>
    </lineage>
</organism>
<name>A0A914BHU7_PATMI</name>
<keyword evidence="11" id="KW-0472">Membrane</keyword>
<dbReference type="PANTHER" id="PTHR11596">
    <property type="entry name" value="ALKALINE PHOSPHATASE"/>
    <property type="match status" value="1"/>
</dbReference>
<evidence type="ECO:0000256" key="16">
    <source>
        <dbReference type="RuleBase" id="RU003946"/>
    </source>
</evidence>
<feature type="binding site" evidence="15">
    <location>
        <position position="77"/>
    </location>
    <ligand>
        <name>Mg(2+)</name>
        <dbReference type="ChEBI" id="CHEBI:18420"/>
    </ligand>
</feature>
<feature type="binding site" evidence="15">
    <location>
        <position position="347"/>
    </location>
    <ligand>
        <name>Mg(2+)</name>
        <dbReference type="ChEBI" id="CHEBI:18420"/>
    </ligand>
</feature>
<dbReference type="PRINTS" id="PR00113">
    <property type="entry name" value="ALKPHPHTASE"/>
</dbReference>
<evidence type="ECO:0000256" key="2">
    <source>
        <dbReference type="ARBA" id="ARBA00005984"/>
    </source>
</evidence>
<keyword evidence="7 15" id="KW-0479">Metal-binding</keyword>
<dbReference type="EnsemblMetazoa" id="XM_038219920.1">
    <property type="protein sequence ID" value="XP_038075848.1"/>
    <property type="gene ID" value="LOC119743503"/>
</dbReference>
<dbReference type="SMART" id="SM00098">
    <property type="entry name" value="alkPPc"/>
    <property type="match status" value="1"/>
</dbReference>
<dbReference type="GO" id="GO:0005886">
    <property type="term" value="C:plasma membrane"/>
    <property type="evidence" value="ECO:0007669"/>
    <property type="project" value="UniProtKB-SubCell"/>
</dbReference>
<feature type="active site" description="Phosphoserine intermediate" evidence="14">
    <location>
        <position position="127"/>
    </location>
</feature>
<dbReference type="OMA" id="MTIGAYP"/>
<keyword evidence="6" id="KW-0336">GPI-anchor</keyword>
<keyword evidence="4" id="KW-1003">Cell membrane</keyword>
<feature type="binding site" evidence="15">
    <location>
        <position position="475"/>
    </location>
    <ligand>
        <name>Zn(2+)</name>
        <dbReference type="ChEBI" id="CHEBI:29105"/>
        <label>2</label>
    </ligand>
</feature>
<reference evidence="17" key="1">
    <citation type="submission" date="2022-11" db="UniProtKB">
        <authorList>
            <consortium name="EnsemblMetazoa"/>
        </authorList>
    </citation>
    <scope>IDENTIFICATION</scope>
</reference>
<dbReference type="OrthoDB" id="5818554at2759"/>
<feature type="binding site" evidence="15">
    <location>
        <position position="356"/>
    </location>
    <ligand>
        <name>Zn(2+)</name>
        <dbReference type="ChEBI" id="CHEBI:29105"/>
        <label>2</label>
    </ligand>
</feature>
<evidence type="ECO:0000313" key="18">
    <source>
        <dbReference type="Proteomes" id="UP000887568"/>
    </source>
</evidence>
<evidence type="ECO:0000256" key="11">
    <source>
        <dbReference type="ARBA" id="ARBA00023136"/>
    </source>
</evidence>
<evidence type="ECO:0000256" key="5">
    <source>
        <dbReference type="ARBA" id="ARBA00022553"/>
    </source>
</evidence>
<evidence type="ECO:0000256" key="10">
    <source>
        <dbReference type="ARBA" id="ARBA00022842"/>
    </source>
</evidence>
<feature type="binding site" evidence="15">
    <location>
        <position position="393"/>
    </location>
    <ligand>
        <name>Zn(2+)</name>
        <dbReference type="ChEBI" id="CHEBI:29105"/>
        <label>2</label>
    </ligand>
</feature>
<dbReference type="EC" id="3.1.3.1" evidence="3"/>
<evidence type="ECO:0000256" key="8">
    <source>
        <dbReference type="ARBA" id="ARBA00022801"/>
    </source>
</evidence>
<evidence type="ECO:0000256" key="4">
    <source>
        <dbReference type="ARBA" id="ARBA00022475"/>
    </source>
</evidence>
<evidence type="ECO:0000256" key="14">
    <source>
        <dbReference type="PIRSR" id="PIRSR601952-1"/>
    </source>
</evidence>
<dbReference type="GeneID" id="119743503"/>
<evidence type="ECO:0000256" key="6">
    <source>
        <dbReference type="ARBA" id="ARBA00022622"/>
    </source>
</evidence>
<evidence type="ECO:0000256" key="1">
    <source>
        <dbReference type="ARBA" id="ARBA00004609"/>
    </source>
</evidence>
<keyword evidence="18" id="KW-1185">Reference proteome</keyword>
<keyword evidence="9 15" id="KW-0862">Zinc</keyword>
<dbReference type="Gene3D" id="3.40.720.10">
    <property type="entry name" value="Alkaline Phosphatase, subunit A"/>
    <property type="match status" value="1"/>
</dbReference>
<sequence length="545" mass="59213">MITLLAVTRIFPTTSMGLTTRLLVPVACVLFLVGGRVQSQDAKFWNDQAKQTLQNALNRERTLNKNVAKNVVFFLGDGMGMSTVTAARIMKGQNMGNPGEETVLKWEEFPSVALSKTYSVDKQVGSSGSSATACFCGVKANDNMLGLDSRGRYGDCASSIGAAVDSFLILAHRAGKSTGFATTSRVTHATPAALYAHAPSRDWENDGDIPTEEAAKGCTDIGAQLVENGHVFDVVLGGGRRELTGTNQTDPEYPDEVGHRTDGRNIIEEWLSKKAANRTKYVWNLDAFSSVDPAETDALLGLFERGHMHFEADRADDEAGEPSIAEMTAKAIKILQKDPDGYFLVVEAARIDHAHHDGNAARALTDTLAMEEAVIKAMELTNEKDTLVIVTADHSHTMTIGAYPLRGTPILGLYNDGEGSDGMPYTTLNYADGPGGEIERDSYNAVGSRRNLTNVNTGGIDFKQSAIVPREDESHAGEDVAIYANGPMAHLFHGVHEQNYMAHVVRYAACLDYKEHCQMSSAPSRDGFNLWLILVTVFLSVRFWI</sequence>
<dbReference type="GO" id="GO:0004035">
    <property type="term" value="F:alkaline phosphatase activity"/>
    <property type="evidence" value="ECO:0007669"/>
    <property type="project" value="UniProtKB-EC"/>
</dbReference>
<comment type="cofactor">
    <cofactor evidence="15">
        <name>Mg(2+)</name>
        <dbReference type="ChEBI" id="CHEBI:18420"/>
    </cofactor>
    <text evidence="15">Binds 1 Mg(2+) ion.</text>
</comment>
<keyword evidence="8" id="KW-0378">Hydrolase</keyword>
<feature type="binding site" evidence="15">
    <location>
        <position position="188"/>
    </location>
    <ligand>
        <name>Mg(2+)</name>
        <dbReference type="ChEBI" id="CHEBI:18420"/>
    </ligand>
</feature>
<proteinExistence type="inferred from homology"/>
<comment type="cofactor">
    <cofactor evidence="15">
        <name>Zn(2+)</name>
        <dbReference type="ChEBI" id="CHEBI:29105"/>
    </cofactor>
    <text evidence="15">Binds 2 Zn(2+) ions.</text>
</comment>
<dbReference type="GO" id="GO:0098552">
    <property type="term" value="C:side of membrane"/>
    <property type="evidence" value="ECO:0007669"/>
    <property type="project" value="UniProtKB-KW"/>
</dbReference>
<comment type="subcellular location">
    <subcellularLocation>
        <location evidence="1">Cell membrane</location>
        <topology evidence="1">Lipid-anchor</topology>
        <topology evidence="1">GPI-anchor</topology>
    </subcellularLocation>
</comment>
<dbReference type="FunFam" id="3.40.720.10:FF:000008">
    <property type="entry name" value="Alkaline phosphatase"/>
    <property type="match status" value="1"/>
</dbReference>
<dbReference type="Pfam" id="PF00245">
    <property type="entry name" value="Alk_phosphatase"/>
    <property type="match status" value="1"/>
</dbReference>
<accession>A0A914BHU7</accession>
<dbReference type="InterPro" id="IPR001952">
    <property type="entry name" value="Alkaline_phosphatase"/>
</dbReference>
<evidence type="ECO:0000256" key="9">
    <source>
        <dbReference type="ARBA" id="ARBA00022833"/>
    </source>
</evidence>
<dbReference type="Proteomes" id="UP000887568">
    <property type="component" value="Unplaced"/>
</dbReference>
<evidence type="ECO:0000256" key="7">
    <source>
        <dbReference type="ARBA" id="ARBA00022723"/>
    </source>
</evidence>
<keyword evidence="12" id="KW-0325">Glycoprotein</keyword>
<feature type="binding site" evidence="15">
    <location>
        <position position="190"/>
    </location>
    <ligand>
        <name>Mg(2+)</name>
        <dbReference type="ChEBI" id="CHEBI:18420"/>
    </ligand>
</feature>
<evidence type="ECO:0000256" key="15">
    <source>
        <dbReference type="PIRSR" id="PIRSR601952-2"/>
    </source>
</evidence>
<dbReference type="InterPro" id="IPR017850">
    <property type="entry name" value="Alkaline_phosphatase_core_sf"/>
</dbReference>
<feature type="binding site" evidence="15">
    <location>
        <position position="394"/>
    </location>
    <ligand>
        <name>Zn(2+)</name>
        <dbReference type="ChEBI" id="CHEBI:29105"/>
        <label>2</label>
    </ligand>
</feature>
<dbReference type="AlphaFoldDB" id="A0A914BHU7"/>
<protein>
    <recommendedName>
        <fullName evidence="3">alkaline phosphatase</fullName>
        <ecNumber evidence="3">3.1.3.1</ecNumber>
    </recommendedName>
</protein>
<keyword evidence="13" id="KW-0449">Lipoprotein</keyword>
<dbReference type="SUPFAM" id="SSF53649">
    <property type="entry name" value="Alkaline phosphatase-like"/>
    <property type="match status" value="1"/>
</dbReference>
<keyword evidence="5" id="KW-0597">Phosphoprotein</keyword>
<dbReference type="RefSeq" id="XP_038075848.1">
    <property type="nucleotide sequence ID" value="XM_038219920.1"/>
</dbReference>
<dbReference type="GO" id="GO:0046872">
    <property type="term" value="F:metal ion binding"/>
    <property type="evidence" value="ECO:0007669"/>
    <property type="project" value="UniProtKB-KW"/>
</dbReference>
<evidence type="ECO:0000256" key="3">
    <source>
        <dbReference type="ARBA" id="ARBA00012647"/>
    </source>
</evidence>
<evidence type="ECO:0000313" key="17">
    <source>
        <dbReference type="EnsemblMetazoa" id="XP_038075848.1"/>
    </source>
</evidence>
<keyword evidence="10 15" id="KW-0460">Magnesium</keyword>
<dbReference type="CDD" id="cd16012">
    <property type="entry name" value="ALP"/>
    <property type="match status" value="1"/>
</dbReference>
<evidence type="ECO:0000256" key="12">
    <source>
        <dbReference type="ARBA" id="ARBA00023180"/>
    </source>
</evidence>
<feature type="binding site" evidence="15">
    <location>
        <position position="77"/>
    </location>
    <ligand>
        <name>Zn(2+)</name>
        <dbReference type="ChEBI" id="CHEBI:29105"/>
        <label>2</label>
    </ligand>
</feature>
<dbReference type="PANTHER" id="PTHR11596:SF5">
    <property type="entry name" value="ALKALINE PHOSPHATASE"/>
    <property type="match status" value="1"/>
</dbReference>
<feature type="binding site" evidence="15">
    <location>
        <position position="352"/>
    </location>
    <ligand>
        <name>Zn(2+)</name>
        <dbReference type="ChEBI" id="CHEBI:29105"/>
        <label>2</label>
    </ligand>
</feature>
<evidence type="ECO:0000256" key="13">
    <source>
        <dbReference type="ARBA" id="ARBA00023288"/>
    </source>
</evidence>
<comment type="similarity">
    <text evidence="2 16">Belongs to the alkaline phosphatase family.</text>
</comment>